<dbReference type="EMBL" id="KN822048">
    <property type="protein sequence ID" value="KIM61752.1"/>
    <property type="molecule type" value="Genomic_DNA"/>
</dbReference>
<feature type="compositionally biased region" description="Basic residues" evidence="1">
    <location>
        <begin position="16"/>
        <end position="27"/>
    </location>
</feature>
<organism evidence="2 3">
    <name type="scientific">Scleroderma citrinum Foug A</name>
    <dbReference type="NCBI Taxonomy" id="1036808"/>
    <lineage>
        <taxon>Eukaryota</taxon>
        <taxon>Fungi</taxon>
        <taxon>Dikarya</taxon>
        <taxon>Basidiomycota</taxon>
        <taxon>Agaricomycotina</taxon>
        <taxon>Agaricomycetes</taxon>
        <taxon>Agaricomycetidae</taxon>
        <taxon>Boletales</taxon>
        <taxon>Sclerodermatineae</taxon>
        <taxon>Sclerodermataceae</taxon>
        <taxon>Scleroderma</taxon>
    </lineage>
</organism>
<feature type="compositionally biased region" description="Basic and acidic residues" evidence="1">
    <location>
        <begin position="46"/>
        <end position="59"/>
    </location>
</feature>
<reference evidence="3" key="2">
    <citation type="submission" date="2015-01" db="EMBL/GenBank/DDBJ databases">
        <title>Evolutionary Origins and Diversification of the Mycorrhizal Mutualists.</title>
        <authorList>
            <consortium name="DOE Joint Genome Institute"/>
            <consortium name="Mycorrhizal Genomics Consortium"/>
            <person name="Kohler A."/>
            <person name="Kuo A."/>
            <person name="Nagy L.G."/>
            <person name="Floudas D."/>
            <person name="Copeland A."/>
            <person name="Barry K.W."/>
            <person name="Cichocki N."/>
            <person name="Veneault-Fourrey C."/>
            <person name="LaButti K."/>
            <person name="Lindquist E.A."/>
            <person name="Lipzen A."/>
            <person name="Lundell T."/>
            <person name="Morin E."/>
            <person name="Murat C."/>
            <person name="Riley R."/>
            <person name="Ohm R."/>
            <person name="Sun H."/>
            <person name="Tunlid A."/>
            <person name="Henrissat B."/>
            <person name="Grigoriev I.V."/>
            <person name="Hibbett D.S."/>
            <person name="Martin F."/>
        </authorList>
    </citation>
    <scope>NUCLEOTIDE SEQUENCE [LARGE SCALE GENOMIC DNA]</scope>
    <source>
        <strain evidence="3">Foug A</strain>
    </source>
</reference>
<gene>
    <name evidence="2" type="ORF">SCLCIDRAFT_25559</name>
</gene>
<dbReference type="InParanoid" id="A0A0C3AA27"/>
<feature type="region of interest" description="Disordered" evidence="1">
    <location>
        <begin position="46"/>
        <end position="107"/>
    </location>
</feature>
<evidence type="ECO:0000313" key="3">
    <source>
        <dbReference type="Proteomes" id="UP000053989"/>
    </source>
</evidence>
<reference evidence="2 3" key="1">
    <citation type="submission" date="2014-04" db="EMBL/GenBank/DDBJ databases">
        <authorList>
            <consortium name="DOE Joint Genome Institute"/>
            <person name="Kuo A."/>
            <person name="Kohler A."/>
            <person name="Nagy L.G."/>
            <person name="Floudas D."/>
            <person name="Copeland A."/>
            <person name="Barry K.W."/>
            <person name="Cichocki N."/>
            <person name="Veneault-Fourrey C."/>
            <person name="LaButti K."/>
            <person name="Lindquist E.A."/>
            <person name="Lipzen A."/>
            <person name="Lundell T."/>
            <person name="Morin E."/>
            <person name="Murat C."/>
            <person name="Sun H."/>
            <person name="Tunlid A."/>
            <person name="Henrissat B."/>
            <person name="Grigoriev I.V."/>
            <person name="Hibbett D.S."/>
            <person name="Martin F."/>
            <person name="Nordberg H.P."/>
            <person name="Cantor M.N."/>
            <person name="Hua S.X."/>
        </authorList>
    </citation>
    <scope>NUCLEOTIDE SEQUENCE [LARGE SCALE GENOMIC DNA]</scope>
    <source>
        <strain evidence="2 3">Foug A</strain>
    </source>
</reference>
<accession>A0A0C3AA27</accession>
<evidence type="ECO:0000256" key="1">
    <source>
        <dbReference type="SAM" id="MobiDB-lite"/>
    </source>
</evidence>
<dbReference type="AlphaFoldDB" id="A0A0C3AA27"/>
<feature type="region of interest" description="Disordered" evidence="1">
    <location>
        <begin position="1"/>
        <end position="27"/>
    </location>
</feature>
<feature type="compositionally biased region" description="Basic residues" evidence="1">
    <location>
        <begin position="68"/>
        <end position="77"/>
    </location>
</feature>
<sequence>MGIPTLFPRDQGPARAKCKRSGGKRQHACGRCAGLKEKCKWPEVEGTRVGKGKGKELEKPVIASTHGGGKHKWMKKVAAKDNNNNNKIEEVAGPSKGKGKERVRSGSGDKNWIVQGLDQLVVAIEKLTEGVRIMTVVHKLVVQSVYCAGVITEQILHEDKLFLMPESEGEEWESEEEVDWAEVEA</sequence>
<dbReference type="OrthoDB" id="2712547at2759"/>
<evidence type="ECO:0000313" key="2">
    <source>
        <dbReference type="EMBL" id="KIM61752.1"/>
    </source>
</evidence>
<keyword evidence="3" id="KW-1185">Reference proteome</keyword>
<name>A0A0C3AA27_9AGAM</name>
<dbReference type="HOGENOM" id="CLU_1462160_0_0_1"/>
<proteinExistence type="predicted"/>
<protein>
    <submittedName>
        <fullName evidence="2">Uncharacterized protein</fullName>
    </submittedName>
</protein>
<dbReference type="Proteomes" id="UP000053989">
    <property type="component" value="Unassembled WGS sequence"/>
</dbReference>